<accession>A0A9X4QPV3</accession>
<name>A0A9X4QPV3_9BACL</name>
<evidence type="ECO:0000313" key="2">
    <source>
        <dbReference type="EMBL" id="MDG0793882.1"/>
    </source>
</evidence>
<protein>
    <submittedName>
        <fullName evidence="2">Uncharacterized protein</fullName>
    </submittedName>
</protein>
<dbReference type="AlphaFoldDB" id="A0A9X4QPV3"/>
<evidence type="ECO:0000313" key="3">
    <source>
        <dbReference type="Proteomes" id="UP001153387"/>
    </source>
</evidence>
<dbReference type="EMBL" id="JAPDHZ010000004">
    <property type="protein sequence ID" value="MDG0793882.1"/>
    <property type="molecule type" value="Genomic_DNA"/>
</dbReference>
<comment type="caution">
    <text evidence="2">The sequence shown here is derived from an EMBL/GenBank/DDBJ whole genome shotgun (WGS) entry which is preliminary data.</text>
</comment>
<proteinExistence type="predicted"/>
<feature type="region of interest" description="Disordered" evidence="1">
    <location>
        <begin position="370"/>
        <end position="393"/>
    </location>
</feature>
<dbReference type="RefSeq" id="WP_277567597.1">
    <property type="nucleotide sequence ID" value="NZ_JAPDHZ010000004.1"/>
</dbReference>
<evidence type="ECO:0000256" key="1">
    <source>
        <dbReference type="SAM" id="MobiDB-lite"/>
    </source>
</evidence>
<reference evidence="2 3" key="1">
    <citation type="submission" date="2022-10" db="EMBL/GenBank/DDBJ databases">
        <title>Comparative genomic analysis of Cohnella hashimotonis sp. nov., isolated from the International Space Station.</title>
        <authorList>
            <person name="Simpson A."/>
            <person name="Venkateswaran K."/>
        </authorList>
    </citation>
    <scope>NUCLEOTIDE SEQUENCE [LARGE SCALE GENOMIC DNA]</scope>
    <source>
        <strain evidence="2 3">DSM 18997</strain>
    </source>
</reference>
<dbReference type="InterPro" id="IPR008928">
    <property type="entry name" value="6-hairpin_glycosidase_sf"/>
</dbReference>
<dbReference type="GO" id="GO:0005975">
    <property type="term" value="P:carbohydrate metabolic process"/>
    <property type="evidence" value="ECO:0007669"/>
    <property type="project" value="InterPro"/>
</dbReference>
<dbReference type="Proteomes" id="UP001153387">
    <property type="component" value="Unassembled WGS sequence"/>
</dbReference>
<keyword evidence="3" id="KW-1185">Reference proteome</keyword>
<dbReference type="SUPFAM" id="SSF48208">
    <property type="entry name" value="Six-hairpin glycosidases"/>
    <property type="match status" value="1"/>
</dbReference>
<gene>
    <name evidence="2" type="ORF">OMP38_25945</name>
</gene>
<organism evidence="2 3">
    <name type="scientific">Cohnella ginsengisoli</name>
    <dbReference type="NCBI Taxonomy" id="425004"/>
    <lineage>
        <taxon>Bacteria</taxon>
        <taxon>Bacillati</taxon>
        <taxon>Bacillota</taxon>
        <taxon>Bacilli</taxon>
        <taxon>Bacillales</taxon>
        <taxon>Paenibacillaceae</taxon>
        <taxon>Cohnella</taxon>
    </lineage>
</organism>
<sequence length="447" mass="49196">MARKGQFRRGHGFFLSATAGGPPQFFDFRNVEQAYLSPKEPILFSSLPQSGFDHRLTSLTVPEPDGGARVHLYLSIANLHPTRARSADWYFASVEDMHERFYVDINEDYVPYDQVLAPWLKGMALEHLATGSFSGLLRDGRGVAILRYDAAPRTNVSYEAQAGEFANILQFNMELAPGETKKIHIEIFDTVTGRTNEMASIQNESFLDEATAIEQGRQIWNLALMGKANIQVPEPMIQDIFDTAQANALQLIAERADGSALPGQGGFNEYTAVYSWEVSGYLKMLNRLGYGDTVKKTLQYFLSTQAGSKGPAGDIVSPDGSFRAHIFWMCETGAVLGLLADYYLTTKDRSWFGEHLPAIVQACEWIKKGTQRDQDRSRRRHESGALRPAAERTRSRLAGSRAFLFLGRAYVAWPASDGARAEGLGLYGRGDLHGGSAGLSGMSGSGG</sequence>